<accession>F0YC05</accession>
<protein>
    <recommendedName>
        <fullName evidence="4">TraB family protein</fullName>
    </recommendedName>
</protein>
<dbReference type="EMBL" id="GL833131">
    <property type="protein sequence ID" value="EGB07478.1"/>
    <property type="molecule type" value="Genomic_DNA"/>
</dbReference>
<keyword evidence="1" id="KW-0732">Signal</keyword>
<evidence type="ECO:0000313" key="2">
    <source>
        <dbReference type="EMBL" id="EGB07478.1"/>
    </source>
</evidence>
<dbReference type="InterPro" id="IPR002816">
    <property type="entry name" value="TraB/PrgY/GumN_fam"/>
</dbReference>
<organism evidence="3">
    <name type="scientific">Aureococcus anophagefferens</name>
    <name type="common">Harmful bloom alga</name>
    <dbReference type="NCBI Taxonomy" id="44056"/>
    <lineage>
        <taxon>Eukaryota</taxon>
        <taxon>Sar</taxon>
        <taxon>Stramenopiles</taxon>
        <taxon>Ochrophyta</taxon>
        <taxon>Pelagophyceae</taxon>
        <taxon>Pelagomonadales</taxon>
        <taxon>Pelagomonadaceae</taxon>
        <taxon>Aureococcus</taxon>
    </lineage>
</organism>
<dbReference type="InterPro" id="IPR046345">
    <property type="entry name" value="TraB_PrgY-like"/>
</dbReference>
<name>F0YC05_AURAN</name>
<sequence>MHALVLAALLLRSTALAPVASRRGMCERAGAAAAAAWTAARPRSAAAAAPPLCDEAVSALANGKSTVYLVGTAHVSDVSARLVAETIDAVRPTLVMVELDGKRVQGFGGEAPGPATPLAPAPVGQRLGAFVVGAVLRSLYKSLERLGLDTGEEFAVALRKARSAGVPVLLADRDVDETLRLVGDAVRKTTSKDLENFEAALSPALAGDLTRAVDVASRDSVASTVELVKKRETVRTIVAALEANAPALYDALVDSRDAYMAASLLDRLGAAGPGQRVVAVVGMAHEDGIARRLAARGFAPAPRRALACAGG</sequence>
<dbReference type="GeneID" id="20225046"/>
<keyword evidence="3" id="KW-1185">Reference proteome</keyword>
<dbReference type="OrthoDB" id="48306at2759"/>
<feature type="chain" id="PRO_5003260927" description="TraB family protein" evidence="1">
    <location>
        <begin position="17"/>
        <end position="311"/>
    </location>
</feature>
<feature type="signal peptide" evidence="1">
    <location>
        <begin position="1"/>
        <end position="16"/>
    </location>
</feature>
<dbReference type="OMA" id="ECHIARS"/>
<dbReference type="InParanoid" id="F0YC05"/>
<evidence type="ECO:0000313" key="3">
    <source>
        <dbReference type="Proteomes" id="UP000002729"/>
    </source>
</evidence>
<dbReference type="Pfam" id="PF01963">
    <property type="entry name" value="TraB_PrgY_gumN"/>
    <property type="match status" value="1"/>
</dbReference>
<dbReference type="RefSeq" id="XP_009038090.1">
    <property type="nucleotide sequence ID" value="XM_009039842.1"/>
</dbReference>
<evidence type="ECO:0008006" key="4">
    <source>
        <dbReference type="Google" id="ProtNLM"/>
    </source>
</evidence>
<proteinExistence type="predicted"/>
<dbReference type="AlphaFoldDB" id="F0YC05"/>
<dbReference type="Proteomes" id="UP000002729">
    <property type="component" value="Unassembled WGS sequence"/>
</dbReference>
<dbReference type="PANTHER" id="PTHR21530">
    <property type="entry name" value="PHEROMONE SHUTDOWN PROTEIN"/>
    <property type="match status" value="1"/>
</dbReference>
<dbReference type="PANTHER" id="PTHR21530:SF7">
    <property type="entry name" value="TRAB DOMAIN-CONTAINING PROTEIN"/>
    <property type="match status" value="1"/>
</dbReference>
<evidence type="ECO:0000256" key="1">
    <source>
        <dbReference type="SAM" id="SignalP"/>
    </source>
</evidence>
<dbReference type="CDD" id="cd14726">
    <property type="entry name" value="TraB_PrgY-like"/>
    <property type="match status" value="1"/>
</dbReference>
<gene>
    <name evidence="2" type="ORF">AURANDRAFT_64860</name>
</gene>
<dbReference type="eggNOG" id="KOG2860">
    <property type="taxonomic scope" value="Eukaryota"/>
</dbReference>
<reference evidence="2 3" key="1">
    <citation type="journal article" date="2011" name="Proc. Natl. Acad. Sci. U.S.A.">
        <title>Niche of harmful alga Aureococcus anophagefferens revealed through ecogenomics.</title>
        <authorList>
            <person name="Gobler C.J."/>
            <person name="Berry D.L."/>
            <person name="Dyhrman S.T."/>
            <person name="Wilhelm S.W."/>
            <person name="Salamov A."/>
            <person name="Lobanov A.V."/>
            <person name="Zhang Y."/>
            <person name="Collier J.L."/>
            <person name="Wurch L.L."/>
            <person name="Kustka A.B."/>
            <person name="Dill B.D."/>
            <person name="Shah M."/>
            <person name="VerBerkmoes N.C."/>
            <person name="Kuo A."/>
            <person name="Terry A."/>
            <person name="Pangilinan J."/>
            <person name="Lindquist E.A."/>
            <person name="Lucas S."/>
            <person name="Paulsen I.T."/>
            <person name="Hattenrath-Lehmann T.K."/>
            <person name="Talmage S.C."/>
            <person name="Walker E.A."/>
            <person name="Koch F."/>
            <person name="Burson A.M."/>
            <person name="Marcoval M.A."/>
            <person name="Tang Y.Z."/>
            <person name="Lecleir G.R."/>
            <person name="Coyne K.J."/>
            <person name="Berg G.M."/>
            <person name="Bertrand E.M."/>
            <person name="Saito M.A."/>
            <person name="Gladyshev V.N."/>
            <person name="Grigoriev I.V."/>
        </authorList>
    </citation>
    <scope>NUCLEOTIDE SEQUENCE [LARGE SCALE GENOMIC DNA]</scope>
    <source>
        <strain evidence="3">CCMP 1984</strain>
    </source>
</reference>
<dbReference type="KEGG" id="aaf:AURANDRAFT_64860"/>